<gene>
    <name evidence="14" type="ORF">UFOPK1843_00115</name>
</gene>
<evidence type="ECO:0000256" key="6">
    <source>
        <dbReference type="ARBA" id="ARBA00022960"/>
    </source>
</evidence>
<dbReference type="InterPro" id="IPR013221">
    <property type="entry name" value="Mur_ligase_cen"/>
</dbReference>
<dbReference type="Gene3D" id="3.40.1390.10">
    <property type="entry name" value="MurE/MurF, N-terminal domain"/>
    <property type="match status" value="1"/>
</dbReference>
<feature type="domain" description="Mur ligase central" evidence="13">
    <location>
        <begin position="111"/>
        <end position="298"/>
    </location>
</feature>
<dbReference type="SUPFAM" id="SSF53244">
    <property type="entry name" value="MurD-like peptide ligases, peptide-binding domain"/>
    <property type="match status" value="1"/>
</dbReference>
<dbReference type="SUPFAM" id="SSF53623">
    <property type="entry name" value="MurD-like peptide ligases, catalytic domain"/>
    <property type="match status" value="1"/>
</dbReference>
<dbReference type="GO" id="GO:0047480">
    <property type="term" value="F:UDP-N-acetylmuramoyl-tripeptide-D-alanyl-D-alanine ligase activity"/>
    <property type="evidence" value="ECO:0007669"/>
    <property type="project" value="InterPro"/>
</dbReference>
<dbReference type="Gene3D" id="3.90.190.20">
    <property type="entry name" value="Mur ligase, C-terminal domain"/>
    <property type="match status" value="1"/>
</dbReference>
<evidence type="ECO:0000259" key="11">
    <source>
        <dbReference type="Pfam" id="PF01225"/>
    </source>
</evidence>
<keyword evidence="9" id="KW-0961">Cell wall biogenesis/degradation</keyword>
<dbReference type="Gene3D" id="3.40.1190.10">
    <property type="entry name" value="Mur-like, catalytic domain"/>
    <property type="match status" value="1"/>
</dbReference>
<organism evidence="14">
    <name type="scientific">freshwater metagenome</name>
    <dbReference type="NCBI Taxonomy" id="449393"/>
    <lineage>
        <taxon>unclassified sequences</taxon>
        <taxon>metagenomes</taxon>
        <taxon>ecological metagenomes</taxon>
    </lineage>
</organism>
<evidence type="ECO:0000259" key="13">
    <source>
        <dbReference type="Pfam" id="PF08245"/>
    </source>
</evidence>
<reference evidence="14" key="1">
    <citation type="submission" date="2020-05" db="EMBL/GenBank/DDBJ databases">
        <authorList>
            <person name="Chiriac C."/>
            <person name="Salcher M."/>
            <person name="Ghai R."/>
            <person name="Kavagutti S V."/>
        </authorList>
    </citation>
    <scope>NUCLEOTIDE SEQUENCE</scope>
</reference>
<dbReference type="NCBIfam" id="TIGR01143">
    <property type="entry name" value="murF"/>
    <property type="match status" value="1"/>
</dbReference>
<keyword evidence="5" id="KW-0067">ATP-binding</keyword>
<dbReference type="InterPro" id="IPR051046">
    <property type="entry name" value="MurCDEF_CellWall_CoF430Synth"/>
</dbReference>
<dbReference type="HAMAP" id="MF_02019">
    <property type="entry name" value="MurF"/>
    <property type="match status" value="1"/>
</dbReference>
<evidence type="ECO:0000256" key="1">
    <source>
        <dbReference type="ARBA" id="ARBA00022490"/>
    </source>
</evidence>
<sequence length="465" mass="49290">MIKLKLSEIAEMVGGKLVGSDVEVFGSVETDSRLIRSGSLFFAKPGEITDGHKFVQSSMELGAVGAVVEILQTDIPLPQILVTDTVSALGKLAAGVLQLVRASGNLKVIGITGSNGKTSTKNMLGAILNHFGNTVSPIESYNNEVGAPISILKIDENTRYLVVELGAGGLGSIAYLAKMCKPDYGVVLKVGLAHVGVFGGIEVTAKIKAELVEALDESATFIYNCDDAEVAKMTGLTKAAKVSFGTNPTADYRFDNLELSINGTSADLHLPMARVDRIALQILGEHQLMNAAAAIAVADQLGLALDQSLAALAALPLAERWRMQLTNRSDGISIINDAYNASPDSMRAALQTLAHLGKSGRRTIAVLGEMAELGEFSREAHDQVGRLVVRYNIDQLVVVGSAAKLIHLGAMQEGSWDGESIFFESSSDALEHIRGMLEAGDIVLIKSSKSANLRHLGDDLLEVLN</sequence>
<dbReference type="Pfam" id="PF02875">
    <property type="entry name" value="Mur_ligase_C"/>
    <property type="match status" value="1"/>
</dbReference>
<evidence type="ECO:0000256" key="8">
    <source>
        <dbReference type="ARBA" id="ARBA00023306"/>
    </source>
</evidence>
<dbReference type="GO" id="GO:0009252">
    <property type="term" value="P:peptidoglycan biosynthetic process"/>
    <property type="evidence" value="ECO:0007669"/>
    <property type="project" value="UniProtKB-KW"/>
</dbReference>
<evidence type="ECO:0000313" key="14">
    <source>
        <dbReference type="EMBL" id="CAB4600655.1"/>
    </source>
</evidence>
<dbReference type="EMBL" id="CAEZUR010000005">
    <property type="protein sequence ID" value="CAB4600655.1"/>
    <property type="molecule type" value="Genomic_DNA"/>
</dbReference>
<dbReference type="InterPro" id="IPR005863">
    <property type="entry name" value="UDP-N-AcMur_synth"/>
</dbReference>
<feature type="domain" description="Mur ligase C-terminal" evidence="12">
    <location>
        <begin position="322"/>
        <end position="448"/>
    </location>
</feature>
<feature type="domain" description="Mur ligase N-terminal catalytic" evidence="11">
    <location>
        <begin position="28"/>
        <end position="69"/>
    </location>
</feature>
<evidence type="ECO:0000256" key="2">
    <source>
        <dbReference type="ARBA" id="ARBA00022598"/>
    </source>
</evidence>
<evidence type="ECO:0000256" key="10">
    <source>
        <dbReference type="ARBA" id="ARBA00031461"/>
    </source>
</evidence>
<evidence type="ECO:0000259" key="12">
    <source>
        <dbReference type="Pfam" id="PF02875"/>
    </source>
</evidence>
<dbReference type="InterPro" id="IPR035911">
    <property type="entry name" value="MurE/MurF_N"/>
</dbReference>
<protein>
    <recommendedName>
        <fullName evidence="10">UDP-MurNAc-pentapeptide synthetase</fullName>
    </recommendedName>
</protein>
<dbReference type="InterPro" id="IPR000713">
    <property type="entry name" value="Mur_ligase_N"/>
</dbReference>
<dbReference type="GO" id="GO:0051301">
    <property type="term" value="P:cell division"/>
    <property type="evidence" value="ECO:0007669"/>
    <property type="project" value="UniProtKB-KW"/>
</dbReference>
<dbReference type="GO" id="GO:0008360">
    <property type="term" value="P:regulation of cell shape"/>
    <property type="evidence" value="ECO:0007669"/>
    <property type="project" value="UniProtKB-KW"/>
</dbReference>
<keyword evidence="1" id="KW-0963">Cytoplasm</keyword>
<proteinExistence type="inferred from homology"/>
<dbReference type="PANTHER" id="PTHR43024">
    <property type="entry name" value="UDP-N-ACETYLMURAMOYL-TRIPEPTIDE--D-ALANYL-D-ALANINE LIGASE"/>
    <property type="match status" value="1"/>
</dbReference>
<keyword evidence="6" id="KW-0133">Cell shape</keyword>
<keyword evidence="8" id="KW-0131">Cell cycle</keyword>
<evidence type="ECO:0000256" key="5">
    <source>
        <dbReference type="ARBA" id="ARBA00022840"/>
    </source>
</evidence>
<dbReference type="GO" id="GO:0005524">
    <property type="term" value="F:ATP binding"/>
    <property type="evidence" value="ECO:0007669"/>
    <property type="project" value="UniProtKB-KW"/>
</dbReference>
<accession>A0A6J6GP97</accession>
<keyword evidence="4" id="KW-0547">Nucleotide-binding</keyword>
<evidence type="ECO:0000256" key="7">
    <source>
        <dbReference type="ARBA" id="ARBA00022984"/>
    </source>
</evidence>
<dbReference type="InterPro" id="IPR036565">
    <property type="entry name" value="Mur-like_cat_sf"/>
</dbReference>
<dbReference type="InterPro" id="IPR004101">
    <property type="entry name" value="Mur_ligase_C"/>
</dbReference>
<keyword evidence="3" id="KW-0132">Cell division</keyword>
<dbReference type="SUPFAM" id="SSF63418">
    <property type="entry name" value="MurE/MurF N-terminal domain"/>
    <property type="match status" value="1"/>
</dbReference>
<dbReference type="GO" id="GO:0071555">
    <property type="term" value="P:cell wall organization"/>
    <property type="evidence" value="ECO:0007669"/>
    <property type="project" value="UniProtKB-KW"/>
</dbReference>
<evidence type="ECO:0000256" key="9">
    <source>
        <dbReference type="ARBA" id="ARBA00023316"/>
    </source>
</evidence>
<keyword evidence="7" id="KW-0573">Peptidoglycan synthesis</keyword>
<dbReference type="PANTHER" id="PTHR43024:SF1">
    <property type="entry name" value="UDP-N-ACETYLMURAMOYL-TRIPEPTIDE--D-ALANYL-D-ALANINE LIGASE"/>
    <property type="match status" value="1"/>
</dbReference>
<evidence type="ECO:0000256" key="4">
    <source>
        <dbReference type="ARBA" id="ARBA00022741"/>
    </source>
</evidence>
<dbReference type="Pfam" id="PF01225">
    <property type="entry name" value="Mur_ligase"/>
    <property type="match status" value="1"/>
</dbReference>
<dbReference type="AlphaFoldDB" id="A0A6J6GP97"/>
<evidence type="ECO:0000256" key="3">
    <source>
        <dbReference type="ARBA" id="ARBA00022618"/>
    </source>
</evidence>
<dbReference type="Pfam" id="PF08245">
    <property type="entry name" value="Mur_ligase_M"/>
    <property type="match status" value="1"/>
</dbReference>
<dbReference type="InterPro" id="IPR036615">
    <property type="entry name" value="Mur_ligase_C_dom_sf"/>
</dbReference>
<name>A0A6J6GP97_9ZZZZ</name>
<keyword evidence="2" id="KW-0436">Ligase</keyword>